<dbReference type="PROSITE" id="PS50850">
    <property type="entry name" value="MFS"/>
    <property type="match status" value="1"/>
</dbReference>
<proteinExistence type="predicted"/>
<dbReference type="GO" id="GO:0005886">
    <property type="term" value="C:plasma membrane"/>
    <property type="evidence" value="ECO:0007669"/>
    <property type="project" value="TreeGrafter"/>
</dbReference>
<feature type="transmembrane region" description="Helical" evidence="4">
    <location>
        <begin position="12"/>
        <end position="35"/>
    </location>
</feature>
<feature type="transmembrane region" description="Helical" evidence="4">
    <location>
        <begin position="265"/>
        <end position="286"/>
    </location>
</feature>
<reference evidence="6" key="1">
    <citation type="journal article" date="2014" name="Int. J. Syst. Evol. Microbiol.">
        <title>Complete genome sequence of Corynebacterium casei LMG S-19264T (=DSM 44701T), isolated from a smear-ripened cheese.</title>
        <authorList>
            <consortium name="US DOE Joint Genome Institute (JGI-PGF)"/>
            <person name="Walter F."/>
            <person name="Albersmeier A."/>
            <person name="Kalinowski J."/>
            <person name="Ruckert C."/>
        </authorList>
    </citation>
    <scope>NUCLEOTIDE SEQUENCE</scope>
    <source>
        <strain evidence="6">CCM 7086</strain>
    </source>
</reference>
<dbReference type="GO" id="GO:0022857">
    <property type="term" value="F:transmembrane transporter activity"/>
    <property type="evidence" value="ECO:0007669"/>
    <property type="project" value="InterPro"/>
</dbReference>
<evidence type="ECO:0000256" key="1">
    <source>
        <dbReference type="ARBA" id="ARBA00022692"/>
    </source>
</evidence>
<dbReference type="CDD" id="cd17477">
    <property type="entry name" value="MFS_YcaD_like"/>
    <property type="match status" value="1"/>
</dbReference>
<dbReference type="PANTHER" id="PTHR23521:SF3">
    <property type="entry name" value="MFS TRANSPORTER"/>
    <property type="match status" value="1"/>
</dbReference>
<keyword evidence="3 4" id="KW-0472">Membrane</keyword>
<dbReference type="InterPro" id="IPR036259">
    <property type="entry name" value="MFS_trans_sf"/>
</dbReference>
<dbReference type="SUPFAM" id="SSF103473">
    <property type="entry name" value="MFS general substrate transporter"/>
    <property type="match status" value="1"/>
</dbReference>
<name>A0A8J2XX40_9BURK</name>
<dbReference type="Gene3D" id="1.20.1250.20">
    <property type="entry name" value="MFS general substrate transporter like domains"/>
    <property type="match status" value="2"/>
</dbReference>
<gene>
    <name evidence="6" type="primary">ycaD</name>
    <name evidence="6" type="ORF">GCM10007205_02710</name>
</gene>
<evidence type="ECO:0000313" key="6">
    <source>
        <dbReference type="EMBL" id="GGB96889.1"/>
    </source>
</evidence>
<keyword evidence="7" id="KW-1185">Reference proteome</keyword>
<reference evidence="6" key="2">
    <citation type="submission" date="2020-09" db="EMBL/GenBank/DDBJ databases">
        <authorList>
            <person name="Sun Q."/>
            <person name="Sedlacek I."/>
        </authorList>
    </citation>
    <scope>NUCLEOTIDE SEQUENCE</scope>
    <source>
        <strain evidence="6">CCM 7086</strain>
    </source>
</reference>
<evidence type="ECO:0000256" key="3">
    <source>
        <dbReference type="ARBA" id="ARBA00023136"/>
    </source>
</evidence>
<evidence type="ECO:0000313" key="7">
    <source>
        <dbReference type="Proteomes" id="UP000620266"/>
    </source>
</evidence>
<sequence length="423" mass="44651">MHGLLLPLSSILSGTGVMVIGVGLLFSVLGLRAGLAEFSSAVTGLIMSAYFVGYILGTMLCPALIHRVGHIRTFAAMASIASTMPILHALWVDPWFWGLLRLITGICIVGLYIVIESWLNALAPSRQRGRIFSIYMSVTFIALAIGQWLILVGDKLGFVPFALVSILLSFALLPITLTPISQPAAVERPRLDLRALYRISPMGLAGAVVSGLLNGSFYGLGAAYAQGVGFSDVGVATFMAATILGGAAFQWPVGHYSDRHDRRYVLLWICIVSAGLALLGFMASFWSENLLIAIGALYGGFVFTLYGLSVAHVNDLVDSSRLLEVAGGLLLVHGIGAAVGPTVAGVVMAWLTPHSLMLMFSLVLGLMAVYAVQRIRAAPPVPEEEKSSYVVMTGTAPAVMQVDVGEAAEEAQAANDTAAPTGT</sequence>
<feature type="transmembrane region" description="Helical" evidence="4">
    <location>
        <begin position="73"/>
        <end position="92"/>
    </location>
</feature>
<dbReference type="AlphaFoldDB" id="A0A8J2XX40"/>
<feature type="transmembrane region" description="Helical" evidence="4">
    <location>
        <begin position="356"/>
        <end position="372"/>
    </location>
</feature>
<dbReference type="PANTHER" id="PTHR23521">
    <property type="entry name" value="TRANSPORTER MFS SUPERFAMILY"/>
    <property type="match status" value="1"/>
</dbReference>
<dbReference type="InterPro" id="IPR047200">
    <property type="entry name" value="MFS_YcaD-like"/>
</dbReference>
<feature type="domain" description="Major facilitator superfamily (MFS) profile" evidence="5">
    <location>
        <begin position="2"/>
        <end position="379"/>
    </location>
</feature>
<dbReference type="InterPro" id="IPR011701">
    <property type="entry name" value="MFS"/>
</dbReference>
<dbReference type="EMBL" id="BMCG01000001">
    <property type="protein sequence ID" value="GGB96889.1"/>
    <property type="molecule type" value="Genomic_DNA"/>
</dbReference>
<dbReference type="Pfam" id="PF07690">
    <property type="entry name" value="MFS_1"/>
    <property type="match status" value="1"/>
</dbReference>
<feature type="transmembrane region" description="Helical" evidence="4">
    <location>
        <begin position="325"/>
        <end position="350"/>
    </location>
</feature>
<dbReference type="InterPro" id="IPR020846">
    <property type="entry name" value="MFS_dom"/>
</dbReference>
<evidence type="ECO:0000256" key="2">
    <source>
        <dbReference type="ARBA" id="ARBA00022989"/>
    </source>
</evidence>
<organism evidence="6 7">
    <name type="scientific">Oxalicibacterium flavum</name>
    <dbReference type="NCBI Taxonomy" id="179467"/>
    <lineage>
        <taxon>Bacteria</taxon>
        <taxon>Pseudomonadati</taxon>
        <taxon>Pseudomonadota</taxon>
        <taxon>Betaproteobacteria</taxon>
        <taxon>Burkholderiales</taxon>
        <taxon>Oxalobacteraceae</taxon>
        <taxon>Oxalicibacterium</taxon>
    </lineage>
</organism>
<evidence type="ECO:0000259" key="5">
    <source>
        <dbReference type="PROSITE" id="PS50850"/>
    </source>
</evidence>
<feature type="transmembrane region" description="Helical" evidence="4">
    <location>
        <begin position="131"/>
        <end position="150"/>
    </location>
</feature>
<feature type="transmembrane region" description="Helical" evidence="4">
    <location>
        <begin position="156"/>
        <end position="175"/>
    </location>
</feature>
<feature type="transmembrane region" description="Helical" evidence="4">
    <location>
        <begin position="292"/>
        <end position="313"/>
    </location>
</feature>
<keyword evidence="2 4" id="KW-1133">Transmembrane helix</keyword>
<comment type="caution">
    <text evidence="6">The sequence shown here is derived from an EMBL/GenBank/DDBJ whole genome shotgun (WGS) entry which is preliminary data.</text>
</comment>
<feature type="transmembrane region" description="Helical" evidence="4">
    <location>
        <begin position="98"/>
        <end position="119"/>
    </location>
</feature>
<feature type="transmembrane region" description="Helical" evidence="4">
    <location>
        <begin position="41"/>
        <end position="61"/>
    </location>
</feature>
<protein>
    <submittedName>
        <fullName evidence="6">MFS transporter</fullName>
    </submittedName>
</protein>
<feature type="transmembrane region" description="Helical" evidence="4">
    <location>
        <begin position="233"/>
        <end position="253"/>
    </location>
</feature>
<evidence type="ECO:0000256" key="4">
    <source>
        <dbReference type="SAM" id="Phobius"/>
    </source>
</evidence>
<accession>A0A8J2XX40</accession>
<dbReference type="Proteomes" id="UP000620266">
    <property type="component" value="Unassembled WGS sequence"/>
</dbReference>
<dbReference type="RefSeq" id="WP_188394373.1">
    <property type="nucleotide sequence ID" value="NZ_BMCG01000001.1"/>
</dbReference>
<keyword evidence="1 4" id="KW-0812">Transmembrane</keyword>